<reference evidence="2 3" key="1">
    <citation type="submission" date="2020-06" db="EMBL/GenBank/DDBJ databases">
        <authorList>
            <person name="Li R."/>
            <person name="Bekaert M."/>
        </authorList>
    </citation>
    <scope>NUCLEOTIDE SEQUENCE [LARGE SCALE GENOMIC DNA]</scope>
    <source>
        <strain evidence="3">wild</strain>
    </source>
</reference>
<organism evidence="2 3">
    <name type="scientific">Mytilus coruscus</name>
    <name type="common">Sea mussel</name>
    <dbReference type="NCBI Taxonomy" id="42192"/>
    <lineage>
        <taxon>Eukaryota</taxon>
        <taxon>Metazoa</taxon>
        <taxon>Spiralia</taxon>
        <taxon>Lophotrochozoa</taxon>
        <taxon>Mollusca</taxon>
        <taxon>Bivalvia</taxon>
        <taxon>Autobranchia</taxon>
        <taxon>Pteriomorphia</taxon>
        <taxon>Mytilida</taxon>
        <taxon>Mytiloidea</taxon>
        <taxon>Mytilidae</taxon>
        <taxon>Mytilinae</taxon>
        <taxon>Mytilus</taxon>
    </lineage>
</organism>
<keyword evidence="1" id="KW-0812">Transmembrane</keyword>
<evidence type="ECO:0000313" key="2">
    <source>
        <dbReference type="EMBL" id="CAC5386284.1"/>
    </source>
</evidence>
<protein>
    <submittedName>
        <fullName evidence="2">Uncharacterized protein</fullName>
    </submittedName>
</protein>
<gene>
    <name evidence="2" type="ORF">MCOR_21742</name>
</gene>
<dbReference type="InterPro" id="IPR036179">
    <property type="entry name" value="Ig-like_dom_sf"/>
</dbReference>
<dbReference type="InterPro" id="IPR013783">
    <property type="entry name" value="Ig-like_fold"/>
</dbReference>
<proteinExistence type="predicted"/>
<dbReference type="EMBL" id="CACVKT020003848">
    <property type="protein sequence ID" value="CAC5386284.1"/>
    <property type="molecule type" value="Genomic_DNA"/>
</dbReference>
<dbReference type="Gene3D" id="2.60.40.10">
    <property type="entry name" value="Immunoglobulins"/>
    <property type="match status" value="1"/>
</dbReference>
<feature type="transmembrane region" description="Helical" evidence="1">
    <location>
        <begin position="15"/>
        <end position="36"/>
    </location>
</feature>
<name>A0A6J8BTW7_MYTCO</name>
<keyword evidence="3" id="KW-1185">Reference proteome</keyword>
<evidence type="ECO:0000313" key="3">
    <source>
        <dbReference type="Proteomes" id="UP000507470"/>
    </source>
</evidence>
<feature type="transmembrane region" description="Helical" evidence="1">
    <location>
        <begin position="57"/>
        <end position="73"/>
    </location>
</feature>
<sequence length="261" mass="31368">MFAFRWLACIYNQRSLLNIFANIVVCVLWTEFWHCFDNSLRNFIVDLRRKWIKKYEIILQSFIWLNIISFLGYCIRDVSNSFKYSIIRSLLFHYVNVHDVEITRPNFFVDFNKTKSDDERFNIRYDTDGIQSLFQNNEKLPICKRLFKRYIKEDVKIECKLPKEFDKVINYKTKWTHNGKELANSHKRKIFSNHGTYIIETLSIFLIDIDDFGKYQLWVSGIPSENNRREYSKINYMVALMLLSKITDNTRYINIPVGNGL</sequence>
<dbReference type="Proteomes" id="UP000507470">
    <property type="component" value="Unassembled WGS sequence"/>
</dbReference>
<keyword evidence="1" id="KW-1133">Transmembrane helix</keyword>
<keyword evidence="1" id="KW-0472">Membrane</keyword>
<dbReference type="AlphaFoldDB" id="A0A6J8BTW7"/>
<accession>A0A6J8BTW7</accession>
<evidence type="ECO:0000256" key="1">
    <source>
        <dbReference type="SAM" id="Phobius"/>
    </source>
</evidence>
<dbReference type="SUPFAM" id="SSF48726">
    <property type="entry name" value="Immunoglobulin"/>
    <property type="match status" value="1"/>
</dbReference>